<sequence length="100" mass="11386">VKHLFGIFRPFSYFFKKSVQKTWIIEKSVGSLQSIVNVQKLPEDIKIDGDIIDLLERLSLVLCATKRGIETLEASVQFADQILEVNVTDNVPLITHLENM</sequence>
<dbReference type="AlphaFoldDB" id="V5FVF1"/>
<name>V5FVF1_ANOGL</name>
<feature type="non-terminal residue" evidence="1">
    <location>
        <position position="1"/>
    </location>
</feature>
<organism evidence="1">
    <name type="scientific">Anoplophora glabripennis</name>
    <name type="common">Asian longhorn beetle</name>
    <name type="synonym">Anoplophora nobilis</name>
    <dbReference type="NCBI Taxonomy" id="217634"/>
    <lineage>
        <taxon>Eukaryota</taxon>
        <taxon>Metazoa</taxon>
        <taxon>Ecdysozoa</taxon>
        <taxon>Arthropoda</taxon>
        <taxon>Hexapoda</taxon>
        <taxon>Insecta</taxon>
        <taxon>Pterygota</taxon>
        <taxon>Neoptera</taxon>
        <taxon>Endopterygota</taxon>
        <taxon>Coleoptera</taxon>
        <taxon>Polyphaga</taxon>
        <taxon>Cucujiformia</taxon>
        <taxon>Chrysomeloidea</taxon>
        <taxon>Cerambycidae</taxon>
        <taxon>Lamiinae</taxon>
        <taxon>Lamiini</taxon>
        <taxon>Anoplophora</taxon>
    </lineage>
</organism>
<evidence type="ECO:0000313" key="1">
    <source>
        <dbReference type="EMBL" id="JAB61620.1"/>
    </source>
</evidence>
<dbReference type="GO" id="GO:0016740">
    <property type="term" value="F:transferase activity"/>
    <property type="evidence" value="ECO:0007669"/>
    <property type="project" value="UniProtKB-KW"/>
</dbReference>
<protein>
    <submittedName>
        <fullName evidence="1">Glutamyl-tRNA(Gln) amidotransferase subunit C, mitochondrial</fullName>
    </submittedName>
</protein>
<gene>
    <name evidence="1" type="primary">GATC</name>
</gene>
<accession>V5FVF1</accession>
<keyword evidence="1" id="KW-0808">Transferase</keyword>
<dbReference type="EMBL" id="GALX01006846">
    <property type="protein sequence ID" value="JAB61620.1"/>
    <property type="molecule type" value="Transcribed_RNA"/>
</dbReference>
<reference evidence="1" key="1">
    <citation type="submission" date="2013-07" db="EMBL/GenBank/DDBJ databases">
        <title>Midgut Transcriptome Profiling of Anoplphora glabripennis, a Lignocellulose Degrading, Wood-Boring Cerambycid.</title>
        <authorList>
            <person name="Scully E.D."/>
            <person name="Hoover K."/>
            <person name="Carlson J.E."/>
            <person name="Tien M."/>
            <person name="Geib S.M."/>
        </authorList>
    </citation>
    <scope>NUCLEOTIDE SEQUENCE</scope>
</reference>
<proteinExistence type="predicted"/>